<evidence type="ECO:0000313" key="2">
    <source>
        <dbReference type="EMBL" id="KAG9238435.1"/>
    </source>
</evidence>
<feature type="compositionally biased region" description="Basic and acidic residues" evidence="1">
    <location>
        <begin position="128"/>
        <end position="137"/>
    </location>
</feature>
<reference evidence="2" key="1">
    <citation type="journal article" date="2021" name="IMA Fungus">
        <title>Genomic characterization of three marine fungi, including Emericellopsis atlantica sp. nov. with signatures of a generalist lifestyle and marine biomass degradation.</title>
        <authorList>
            <person name="Hagestad O.C."/>
            <person name="Hou L."/>
            <person name="Andersen J.H."/>
            <person name="Hansen E.H."/>
            <person name="Altermark B."/>
            <person name="Li C."/>
            <person name="Kuhnert E."/>
            <person name="Cox R.J."/>
            <person name="Crous P.W."/>
            <person name="Spatafora J.W."/>
            <person name="Lail K."/>
            <person name="Amirebrahimi M."/>
            <person name="Lipzen A."/>
            <person name="Pangilinan J."/>
            <person name="Andreopoulos W."/>
            <person name="Hayes R.D."/>
            <person name="Ng V."/>
            <person name="Grigoriev I.V."/>
            <person name="Jackson S.A."/>
            <person name="Sutton T.D.S."/>
            <person name="Dobson A.D.W."/>
            <person name="Rama T."/>
        </authorList>
    </citation>
    <scope>NUCLEOTIDE SEQUENCE</scope>
    <source>
        <strain evidence="2">TRa018bII</strain>
    </source>
</reference>
<feature type="compositionally biased region" description="Polar residues" evidence="1">
    <location>
        <begin position="53"/>
        <end position="73"/>
    </location>
</feature>
<organism evidence="2 3">
    <name type="scientific">Amylocarpus encephaloides</name>
    <dbReference type="NCBI Taxonomy" id="45428"/>
    <lineage>
        <taxon>Eukaryota</taxon>
        <taxon>Fungi</taxon>
        <taxon>Dikarya</taxon>
        <taxon>Ascomycota</taxon>
        <taxon>Pezizomycotina</taxon>
        <taxon>Leotiomycetes</taxon>
        <taxon>Helotiales</taxon>
        <taxon>Helotiales incertae sedis</taxon>
        <taxon>Amylocarpus</taxon>
    </lineage>
</organism>
<accession>A0A9P7YRH8</accession>
<feature type="compositionally biased region" description="Low complexity" evidence="1">
    <location>
        <begin position="180"/>
        <end position="189"/>
    </location>
</feature>
<dbReference type="OrthoDB" id="3561737at2759"/>
<name>A0A9P7YRH8_9HELO</name>
<keyword evidence="3" id="KW-1185">Reference proteome</keyword>
<dbReference type="PANTHER" id="PTHR35487:SF1">
    <property type="entry name" value="DUF3824 DOMAIN-CONTAINING PROTEIN"/>
    <property type="match status" value="1"/>
</dbReference>
<comment type="caution">
    <text evidence="2">The sequence shown here is derived from an EMBL/GenBank/DDBJ whole genome shotgun (WGS) entry which is preliminary data.</text>
</comment>
<dbReference type="PANTHER" id="PTHR35487">
    <property type="entry name" value="DUF3824 DOMAIN-CONTAINING PROTEIN"/>
    <property type="match status" value="1"/>
</dbReference>
<gene>
    <name evidence="2" type="ORF">BJ875DRAFT_48530</name>
</gene>
<evidence type="ECO:0000313" key="3">
    <source>
        <dbReference type="Proteomes" id="UP000824998"/>
    </source>
</evidence>
<protein>
    <submittedName>
        <fullName evidence="2">Uncharacterized protein</fullName>
    </submittedName>
</protein>
<feature type="compositionally biased region" description="Basic and acidic residues" evidence="1">
    <location>
        <begin position="195"/>
        <end position="211"/>
    </location>
</feature>
<evidence type="ECO:0000256" key="1">
    <source>
        <dbReference type="SAM" id="MobiDB-lite"/>
    </source>
</evidence>
<proteinExistence type="predicted"/>
<dbReference type="AlphaFoldDB" id="A0A9P7YRH8"/>
<dbReference type="Proteomes" id="UP000824998">
    <property type="component" value="Unassembled WGS sequence"/>
</dbReference>
<feature type="region of interest" description="Disordered" evidence="1">
    <location>
        <begin position="53"/>
        <end position="220"/>
    </location>
</feature>
<sequence length="264" mass="29475">MFPLLVRRMAMLHPSLPHLEIETRQGMRRVRLEAFLRGFSFRLTGRRDACVNTSEATTGLNPHAPATSSSGSDTENETEHSHNKSVMFAPLSPTSSRRLSRSHQAREDDSQPASSTTPLDPASTFARSRPEDAHFFDDNGGTNDASSPAPRRRRRRRRNSDPLDNRPTNPTRRRHRPRNPTRSPSPDSSDATEVLPDRFDDNGRPLDRERGFGGGGGAQGDMVEKLAHDFLDVMDGRKGWKDILGEFVKGAQRGGGGRRRSSRR</sequence>
<dbReference type="EMBL" id="MU251370">
    <property type="protein sequence ID" value="KAG9238435.1"/>
    <property type="molecule type" value="Genomic_DNA"/>
</dbReference>